<evidence type="ECO:0000313" key="3">
    <source>
        <dbReference type="Proteomes" id="UP000304880"/>
    </source>
</evidence>
<protein>
    <submittedName>
        <fullName evidence="2">Ornithine cyclodeaminase</fullName>
    </submittedName>
</protein>
<dbReference type="PANTHER" id="PTHR13812:SF19">
    <property type="entry name" value="KETIMINE REDUCTASE MU-CRYSTALLIN"/>
    <property type="match status" value="1"/>
</dbReference>
<sequence length="307" mass="32071">MTPRIIDRDSARGLDWPGAIDALRQGHLAAAAEVRDLFLGPGSGSLLTRAAWLPGRGFGVKAVTVFGDNPARGLPSVQGAMLVFDSETGVLTAVIDAPLVTQYKTCADSVLGAQILARPDSRRLLVVGAGVLAGGLVAAYRAGMPHLDQVQVWARRPEQARALAERLAAEGHAVTPVTDLAAAVAQADIVSTATMAREPVLRGEWVRPGTHVDLIGAFRAEMREADDALMTRARIFVDSRATTIAHIGELAIPIAAGVLTPDDVLGDLYDLVPGRCGRTGADQVTVFKNGGGAHLDTMIAAWIAAAA</sequence>
<proteinExistence type="inferred from homology"/>
<dbReference type="Gene3D" id="3.40.50.720">
    <property type="entry name" value="NAD(P)-binding Rossmann-like Domain"/>
    <property type="match status" value="1"/>
</dbReference>
<name>A0A5C4R8C1_9RHOB</name>
<dbReference type="GO" id="GO:0019752">
    <property type="term" value="P:carboxylic acid metabolic process"/>
    <property type="evidence" value="ECO:0007669"/>
    <property type="project" value="UniProtKB-ARBA"/>
</dbReference>
<keyword evidence="3" id="KW-1185">Reference proteome</keyword>
<dbReference type="RefSeq" id="WP_139598046.1">
    <property type="nucleotide sequence ID" value="NZ_VDDC01000009.1"/>
</dbReference>
<gene>
    <name evidence="2" type="ORF">FHD67_05075</name>
</gene>
<dbReference type="Gene3D" id="3.30.1780.10">
    <property type="entry name" value="ornithine cyclodeaminase, domain 1"/>
    <property type="match status" value="1"/>
</dbReference>
<dbReference type="GO" id="GO:0005737">
    <property type="term" value="C:cytoplasm"/>
    <property type="evidence" value="ECO:0007669"/>
    <property type="project" value="TreeGrafter"/>
</dbReference>
<dbReference type="PANTHER" id="PTHR13812">
    <property type="entry name" value="KETIMINE REDUCTASE MU-CRYSTALLIN"/>
    <property type="match status" value="1"/>
</dbReference>
<accession>A0A5C4R8C1</accession>
<dbReference type="FunFam" id="3.40.50.720:FF:000311">
    <property type="entry name" value="Ornithine cyclodeaminase"/>
    <property type="match status" value="1"/>
</dbReference>
<comment type="similarity">
    <text evidence="1">Belongs to the ornithine cyclodeaminase/mu-crystallin family.</text>
</comment>
<dbReference type="GO" id="GO:0016491">
    <property type="term" value="F:oxidoreductase activity"/>
    <property type="evidence" value="ECO:0007669"/>
    <property type="project" value="UniProtKB-ARBA"/>
</dbReference>
<dbReference type="EMBL" id="VDDC01000009">
    <property type="protein sequence ID" value="TNH40253.1"/>
    <property type="molecule type" value="Genomic_DNA"/>
</dbReference>
<dbReference type="InterPro" id="IPR023401">
    <property type="entry name" value="ODC_N"/>
</dbReference>
<dbReference type="SUPFAM" id="SSF51735">
    <property type="entry name" value="NAD(P)-binding Rossmann-fold domains"/>
    <property type="match status" value="1"/>
</dbReference>
<comment type="caution">
    <text evidence="2">The sequence shown here is derived from an EMBL/GenBank/DDBJ whole genome shotgun (WGS) entry which is preliminary data.</text>
</comment>
<dbReference type="InterPro" id="IPR003462">
    <property type="entry name" value="ODC_Mu_crystall"/>
</dbReference>
<dbReference type="InterPro" id="IPR036291">
    <property type="entry name" value="NAD(P)-bd_dom_sf"/>
</dbReference>
<dbReference type="Pfam" id="PF02423">
    <property type="entry name" value="OCD_Mu_crystall"/>
    <property type="match status" value="1"/>
</dbReference>
<dbReference type="PIRSF" id="PIRSF001439">
    <property type="entry name" value="CryM"/>
    <property type="match status" value="1"/>
</dbReference>
<dbReference type="Proteomes" id="UP000304880">
    <property type="component" value="Unassembled WGS sequence"/>
</dbReference>
<reference evidence="2 3" key="1">
    <citation type="submission" date="2019-06" db="EMBL/GenBank/DDBJ databases">
        <authorList>
            <person name="Li J."/>
        </authorList>
    </citation>
    <scope>NUCLEOTIDE SEQUENCE [LARGE SCALE GENOMIC DNA]</scope>
    <source>
        <strain evidence="2 3">CGMCC 1.8012</strain>
    </source>
</reference>
<organism evidence="2 3">
    <name type="scientific">Paracoccus haeundaensis</name>
    <dbReference type="NCBI Taxonomy" id="225362"/>
    <lineage>
        <taxon>Bacteria</taxon>
        <taxon>Pseudomonadati</taxon>
        <taxon>Pseudomonadota</taxon>
        <taxon>Alphaproteobacteria</taxon>
        <taxon>Rhodobacterales</taxon>
        <taxon>Paracoccaceae</taxon>
        <taxon>Paracoccus</taxon>
    </lineage>
</organism>
<evidence type="ECO:0000256" key="1">
    <source>
        <dbReference type="ARBA" id="ARBA00008903"/>
    </source>
</evidence>
<evidence type="ECO:0000313" key="2">
    <source>
        <dbReference type="EMBL" id="TNH40253.1"/>
    </source>
</evidence>
<dbReference type="AlphaFoldDB" id="A0A5C4R8C1"/>